<dbReference type="Pfam" id="PF07107">
    <property type="entry name" value="WI12"/>
    <property type="match status" value="1"/>
</dbReference>
<evidence type="ECO:0008006" key="3">
    <source>
        <dbReference type="Google" id="ProtNLM"/>
    </source>
</evidence>
<gene>
    <name evidence="1" type="ORF">PIB30_070686</name>
</gene>
<accession>A0ABU6RPC7</accession>
<dbReference type="SUPFAM" id="SSF54427">
    <property type="entry name" value="NTF2-like"/>
    <property type="match status" value="1"/>
</dbReference>
<dbReference type="EMBL" id="JASCZI010031009">
    <property type="protein sequence ID" value="MED6125656.1"/>
    <property type="molecule type" value="Genomic_DNA"/>
</dbReference>
<sequence>MLDDQHILLILAESKACLGQLEERNKRVVRDLYKALTSKDTQTLYGLVAQDLEWWFHGPPCHRHHLVPWLTGSSSKALVPDLIVGFSSVVVAEGYDEANLVWWVHAWTVNEDGVVTQVREYVNTALTVTRLGVATSSSQALQNTFKCQSIWKSTLSDESVPGLILAI</sequence>
<dbReference type="InterPro" id="IPR009798">
    <property type="entry name" value="Wun1-like"/>
</dbReference>
<dbReference type="Gene3D" id="3.10.450.50">
    <property type="match status" value="1"/>
</dbReference>
<protein>
    <recommendedName>
        <fullName evidence="3">Wound-induced protein 1</fullName>
    </recommendedName>
</protein>
<reference evidence="1 2" key="1">
    <citation type="journal article" date="2023" name="Plants (Basel)">
        <title>Bridging the Gap: Combining Genomics and Transcriptomics Approaches to Understand Stylosanthes scabra, an Orphan Legume from the Brazilian Caatinga.</title>
        <authorList>
            <person name="Ferreira-Neto J.R.C."/>
            <person name="da Silva M.D."/>
            <person name="Binneck E."/>
            <person name="de Melo N.F."/>
            <person name="da Silva R.H."/>
            <person name="de Melo A.L.T.M."/>
            <person name="Pandolfi V."/>
            <person name="Bustamante F.O."/>
            <person name="Brasileiro-Vidal A.C."/>
            <person name="Benko-Iseppon A.M."/>
        </authorList>
    </citation>
    <scope>NUCLEOTIDE SEQUENCE [LARGE SCALE GENOMIC DNA]</scope>
    <source>
        <tissue evidence="1">Leaves</tissue>
    </source>
</reference>
<organism evidence="1 2">
    <name type="scientific">Stylosanthes scabra</name>
    <dbReference type="NCBI Taxonomy" id="79078"/>
    <lineage>
        <taxon>Eukaryota</taxon>
        <taxon>Viridiplantae</taxon>
        <taxon>Streptophyta</taxon>
        <taxon>Embryophyta</taxon>
        <taxon>Tracheophyta</taxon>
        <taxon>Spermatophyta</taxon>
        <taxon>Magnoliopsida</taxon>
        <taxon>eudicotyledons</taxon>
        <taxon>Gunneridae</taxon>
        <taxon>Pentapetalae</taxon>
        <taxon>rosids</taxon>
        <taxon>fabids</taxon>
        <taxon>Fabales</taxon>
        <taxon>Fabaceae</taxon>
        <taxon>Papilionoideae</taxon>
        <taxon>50 kb inversion clade</taxon>
        <taxon>dalbergioids sensu lato</taxon>
        <taxon>Dalbergieae</taxon>
        <taxon>Pterocarpus clade</taxon>
        <taxon>Stylosanthes</taxon>
    </lineage>
</organism>
<dbReference type="PANTHER" id="PTHR33703:SF1">
    <property type="entry name" value="WOUND-INDUCED PROTEIN 1"/>
    <property type="match status" value="1"/>
</dbReference>
<proteinExistence type="predicted"/>
<dbReference type="Proteomes" id="UP001341840">
    <property type="component" value="Unassembled WGS sequence"/>
</dbReference>
<dbReference type="PANTHER" id="PTHR33703">
    <property type="entry name" value="OS07G0691300 PROTEIN"/>
    <property type="match status" value="1"/>
</dbReference>
<evidence type="ECO:0000313" key="2">
    <source>
        <dbReference type="Proteomes" id="UP001341840"/>
    </source>
</evidence>
<keyword evidence="2" id="KW-1185">Reference proteome</keyword>
<dbReference type="InterPro" id="IPR032710">
    <property type="entry name" value="NTF2-like_dom_sf"/>
</dbReference>
<evidence type="ECO:0000313" key="1">
    <source>
        <dbReference type="EMBL" id="MED6125656.1"/>
    </source>
</evidence>
<name>A0ABU6RPC7_9FABA</name>
<comment type="caution">
    <text evidence="1">The sequence shown here is derived from an EMBL/GenBank/DDBJ whole genome shotgun (WGS) entry which is preliminary data.</text>
</comment>